<sequence length="388" mass="42800">MTAAPTEDLNVRKKRKIVWFSGLLFGSLLFLTLASNTLLTLNLPKVRTELGREGALVTTWHGTARLMPRQRIDLSNKAEWSVKKVHVKEGDRVAKGTTLVTYENPAAEQEVLDRQDELAQQRLALAGLQDAYIEAVQNNDEMQVRRSKRELERAQLAIGVQERKLRTMQSETGARERLLAPFDGVVTQVRATAQLPSGSGGPDISVVNSQQGYQFEIDVPDVWGRKLRPEEKLNVQIEHEGAAVAVEGIIIEIRAIATAAETEEASLQEGGRGNPHPLASSHQVVVKVQHPNVQANELVNVELTQTEKTDGGMLITNAALRQEGKNSYVLVIEERLGPLGNTFIVRKAPVRLGGTNGQETLVLQGVYLKDRIVVESSEPLTEGQRVRV</sequence>
<protein>
    <submittedName>
        <fullName evidence="4">HlyD family secretion protein</fullName>
    </submittedName>
</protein>
<feature type="transmembrane region" description="Helical" evidence="2">
    <location>
        <begin position="17"/>
        <end position="39"/>
    </location>
</feature>
<evidence type="ECO:0000256" key="1">
    <source>
        <dbReference type="SAM" id="Coils"/>
    </source>
</evidence>
<evidence type="ECO:0000259" key="3">
    <source>
        <dbReference type="Pfam" id="PF25984"/>
    </source>
</evidence>
<dbReference type="PANTHER" id="PTHR30469">
    <property type="entry name" value="MULTIDRUG RESISTANCE PROTEIN MDTA"/>
    <property type="match status" value="1"/>
</dbReference>
<dbReference type="Gene3D" id="2.40.420.20">
    <property type="match status" value="1"/>
</dbReference>
<gene>
    <name evidence="4" type="ORF">DFP98_109226</name>
</gene>
<keyword evidence="1" id="KW-0175">Coiled coil</keyword>
<keyword evidence="2" id="KW-1133">Transmembrane helix</keyword>
<comment type="caution">
    <text evidence="4">The sequence shown here is derived from an EMBL/GenBank/DDBJ whole genome shotgun (WGS) entry which is preliminary data.</text>
</comment>
<keyword evidence="5" id="KW-1185">Reference proteome</keyword>
<keyword evidence="2" id="KW-0812">Transmembrane</keyword>
<dbReference type="GO" id="GO:1990281">
    <property type="term" value="C:efflux pump complex"/>
    <property type="evidence" value="ECO:0007669"/>
    <property type="project" value="TreeGrafter"/>
</dbReference>
<feature type="coiled-coil region" evidence="1">
    <location>
        <begin position="144"/>
        <end position="171"/>
    </location>
</feature>
<dbReference type="Proteomes" id="UP000256977">
    <property type="component" value="Unassembled WGS sequence"/>
</dbReference>
<dbReference type="InterPro" id="IPR058639">
    <property type="entry name" value="BSH_YknX-like"/>
</dbReference>
<dbReference type="AlphaFoldDB" id="A0A3D9JUL7"/>
<evidence type="ECO:0000256" key="2">
    <source>
        <dbReference type="SAM" id="Phobius"/>
    </source>
</evidence>
<organism evidence="4 5">
    <name type="scientific">Cohnella phaseoli</name>
    <dbReference type="NCBI Taxonomy" id="456490"/>
    <lineage>
        <taxon>Bacteria</taxon>
        <taxon>Bacillati</taxon>
        <taxon>Bacillota</taxon>
        <taxon>Bacilli</taxon>
        <taxon>Bacillales</taxon>
        <taxon>Paenibacillaceae</taxon>
        <taxon>Cohnella</taxon>
    </lineage>
</organism>
<dbReference type="Gene3D" id="2.40.50.100">
    <property type="match status" value="1"/>
</dbReference>
<dbReference type="SUPFAM" id="SSF111369">
    <property type="entry name" value="HlyD-like secretion proteins"/>
    <property type="match status" value="1"/>
</dbReference>
<name>A0A3D9JUL7_9BACL</name>
<dbReference type="PANTHER" id="PTHR30469:SF15">
    <property type="entry name" value="HLYD FAMILY OF SECRETION PROTEINS"/>
    <property type="match status" value="1"/>
</dbReference>
<dbReference type="Pfam" id="PF25984">
    <property type="entry name" value="BSH_YknX"/>
    <property type="match status" value="1"/>
</dbReference>
<dbReference type="OrthoDB" id="2593087at2"/>
<feature type="domain" description="YknX-like barrel-sandwich hybrid" evidence="3">
    <location>
        <begin position="81"/>
        <end position="195"/>
    </location>
</feature>
<reference evidence="4 5" key="1">
    <citation type="submission" date="2018-07" db="EMBL/GenBank/DDBJ databases">
        <title>Genomic Encyclopedia of Type Strains, Phase III (KMG-III): the genomes of soil and plant-associated and newly described type strains.</title>
        <authorList>
            <person name="Whitman W."/>
        </authorList>
    </citation>
    <scope>NUCLEOTIDE SEQUENCE [LARGE SCALE GENOMIC DNA]</scope>
    <source>
        <strain evidence="4 5">CECT 7287</strain>
    </source>
</reference>
<proteinExistence type="predicted"/>
<accession>A0A3D9JUL7</accession>
<dbReference type="EMBL" id="QRDZ01000009">
    <property type="protein sequence ID" value="RED77615.1"/>
    <property type="molecule type" value="Genomic_DNA"/>
</dbReference>
<dbReference type="GO" id="GO:0015562">
    <property type="term" value="F:efflux transmembrane transporter activity"/>
    <property type="evidence" value="ECO:0007669"/>
    <property type="project" value="TreeGrafter"/>
</dbReference>
<evidence type="ECO:0000313" key="5">
    <source>
        <dbReference type="Proteomes" id="UP000256977"/>
    </source>
</evidence>
<keyword evidence="2" id="KW-0472">Membrane</keyword>
<evidence type="ECO:0000313" key="4">
    <source>
        <dbReference type="EMBL" id="RED77615.1"/>
    </source>
</evidence>